<keyword evidence="3" id="KW-1185">Reference proteome</keyword>
<reference evidence="3" key="1">
    <citation type="journal article" date="2019" name="Int. J. Syst. Evol. Microbiol.">
        <title>The Global Catalogue of Microorganisms (GCM) 10K type strain sequencing project: providing services to taxonomists for standard genome sequencing and annotation.</title>
        <authorList>
            <consortium name="The Broad Institute Genomics Platform"/>
            <consortium name="The Broad Institute Genome Sequencing Center for Infectious Disease"/>
            <person name="Wu L."/>
            <person name="Ma J."/>
        </authorList>
    </citation>
    <scope>NUCLEOTIDE SEQUENCE [LARGE SCALE GENOMIC DNA]</scope>
    <source>
        <strain evidence="3">CCTCC AB 2013263</strain>
    </source>
</reference>
<keyword evidence="1" id="KW-1133">Transmembrane helix</keyword>
<name>A0ABV8A6P4_9DEIO</name>
<comment type="caution">
    <text evidence="2">The sequence shown here is derived from an EMBL/GenBank/DDBJ whole genome shotgun (WGS) entry which is preliminary data.</text>
</comment>
<organism evidence="2 3">
    <name type="scientific">Deinococcus antarcticus</name>
    <dbReference type="NCBI Taxonomy" id="1298767"/>
    <lineage>
        <taxon>Bacteria</taxon>
        <taxon>Thermotogati</taxon>
        <taxon>Deinococcota</taxon>
        <taxon>Deinococci</taxon>
        <taxon>Deinococcales</taxon>
        <taxon>Deinococcaceae</taxon>
        <taxon>Deinococcus</taxon>
    </lineage>
</organism>
<dbReference type="RefSeq" id="WP_380076243.1">
    <property type="nucleotide sequence ID" value="NZ_JBHRZF010000044.1"/>
</dbReference>
<evidence type="ECO:0000256" key="1">
    <source>
        <dbReference type="SAM" id="Phobius"/>
    </source>
</evidence>
<feature type="transmembrane region" description="Helical" evidence="1">
    <location>
        <begin position="31"/>
        <end position="51"/>
    </location>
</feature>
<sequence>MNSTLRNLLAFLLGCAGVALAFWGVLEGTKLHHVLGLLSVPLGVVLLVAAFRLSPTE</sequence>
<gene>
    <name evidence="2" type="ORF">ACFOPQ_04860</name>
</gene>
<dbReference type="EMBL" id="JBHRZF010000044">
    <property type="protein sequence ID" value="MFC3860093.1"/>
    <property type="molecule type" value="Genomic_DNA"/>
</dbReference>
<keyword evidence="1" id="KW-0812">Transmembrane</keyword>
<evidence type="ECO:0000313" key="2">
    <source>
        <dbReference type="EMBL" id="MFC3860093.1"/>
    </source>
</evidence>
<keyword evidence="1" id="KW-0472">Membrane</keyword>
<evidence type="ECO:0008006" key="4">
    <source>
        <dbReference type="Google" id="ProtNLM"/>
    </source>
</evidence>
<evidence type="ECO:0000313" key="3">
    <source>
        <dbReference type="Proteomes" id="UP001595748"/>
    </source>
</evidence>
<accession>A0ABV8A6P4</accession>
<protein>
    <recommendedName>
        <fullName evidence="4">Major facilitator superfamily (MFS) profile domain-containing protein</fullName>
    </recommendedName>
</protein>
<proteinExistence type="predicted"/>
<dbReference type="Proteomes" id="UP001595748">
    <property type="component" value="Unassembled WGS sequence"/>
</dbReference>